<organism evidence="2">
    <name type="scientific">Klebsiella pneumoniae</name>
    <dbReference type="NCBI Taxonomy" id="573"/>
    <lineage>
        <taxon>Bacteria</taxon>
        <taxon>Pseudomonadati</taxon>
        <taxon>Pseudomonadota</taxon>
        <taxon>Gammaproteobacteria</taxon>
        <taxon>Enterobacterales</taxon>
        <taxon>Enterobacteriaceae</taxon>
        <taxon>Klebsiella/Raoultella group</taxon>
        <taxon>Klebsiella</taxon>
        <taxon>Klebsiella pneumoniae complex</taxon>
    </lineage>
</organism>
<reference evidence="2" key="1">
    <citation type="submission" date="2016-05" db="EMBL/GenBank/DDBJ databases">
        <authorList>
            <person name="Lavstsen T."/>
            <person name="Jespersen J.S."/>
        </authorList>
    </citation>
    <scope>NUCLEOTIDE SEQUENCE</scope>
    <source>
        <strain evidence="2">CMUL78</strain>
        <plasmid evidence="2">pRmtH</plasmid>
    </source>
</reference>
<keyword evidence="2" id="KW-0614">Plasmid</keyword>
<evidence type="ECO:0000313" key="2">
    <source>
        <dbReference type="EMBL" id="SBN37504.1"/>
    </source>
</evidence>
<gene>
    <name evidence="2" type="ORF">PRMTH_053</name>
</gene>
<sequence length="137" mass="15695">MTTQMAKYKESRTMRYWLLVILMNVLFYFIVKHVAPEWYDSPGYYAGQIICTLIAAVITWRDPPDWLDGILLGVIKFGVLIAGIIFFVWGIGYKLAFWGQHDPNTIYASANDVILPNLALGTGVLIAGWVYIRYLKR</sequence>
<accession>A0A1G4DF87</accession>
<dbReference type="EMBL" id="LT576116">
    <property type="protein sequence ID" value="SBN37504.1"/>
    <property type="molecule type" value="Genomic_DNA"/>
</dbReference>
<evidence type="ECO:0000256" key="1">
    <source>
        <dbReference type="SAM" id="Phobius"/>
    </source>
</evidence>
<feature type="transmembrane region" description="Helical" evidence="1">
    <location>
        <begin position="14"/>
        <end position="31"/>
    </location>
</feature>
<feature type="transmembrane region" description="Helical" evidence="1">
    <location>
        <begin position="72"/>
        <end position="93"/>
    </location>
</feature>
<dbReference type="AlphaFoldDB" id="A0A1G4DF87"/>
<keyword evidence="1" id="KW-0472">Membrane</keyword>
<keyword evidence="1" id="KW-0812">Transmembrane</keyword>
<protein>
    <submittedName>
        <fullName evidence="2">Uncharacterized protein</fullName>
    </submittedName>
</protein>
<feature type="transmembrane region" description="Helical" evidence="1">
    <location>
        <begin position="113"/>
        <end position="132"/>
    </location>
</feature>
<proteinExistence type="predicted"/>
<feature type="transmembrane region" description="Helical" evidence="1">
    <location>
        <begin position="43"/>
        <end position="60"/>
    </location>
</feature>
<reference evidence="2" key="2">
    <citation type="submission" date="2016-10" db="EMBL/GenBank/DDBJ databases">
        <title>Plasmid pRmtH78.</title>
        <authorList>
            <person name="Beyrouthy R."/>
            <person name="Hamze M."/>
            <person name="Bonnet R."/>
        </authorList>
    </citation>
    <scope>NUCLEOTIDE SEQUENCE</scope>
    <source>
        <strain evidence="2">CMUL78</strain>
        <plasmid evidence="2">pRmtH</plasmid>
    </source>
</reference>
<name>A0A1G4DF87_KLEPN</name>
<keyword evidence="1" id="KW-1133">Transmembrane helix</keyword>
<geneLocation type="plasmid" evidence="2">
    <name>pRmtH</name>
</geneLocation>